<gene>
    <name evidence="1" type="ORF">SAMN02745673_02762</name>
</gene>
<name>A0A1T4RKE1_9ACTN</name>
<evidence type="ECO:0000313" key="1">
    <source>
        <dbReference type="EMBL" id="SKA16399.1"/>
    </source>
</evidence>
<dbReference type="Proteomes" id="UP000190637">
    <property type="component" value="Unassembled WGS sequence"/>
</dbReference>
<protein>
    <submittedName>
        <fullName evidence="1">Uncharacterized protein</fullName>
    </submittedName>
</protein>
<evidence type="ECO:0000313" key="2">
    <source>
        <dbReference type="Proteomes" id="UP000190637"/>
    </source>
</evidence>
<dbReference type="RefSeq" id="WP_078762083.1">
    <property type="nucleotide sequence ID" value="NZ_FUWS01000007.1"/>
</dbReference>
<organism evidence="1 2">
    <name type="scientific">Marinactinospora thermotolerans DSM 45154</name>
    <dbReference type="NCBI Taxonomy" id="1122192"/>
    <lineage>
        <taxon>Bacteria</taxon>
        <taxon>Bacillati</taxon>
        <taxon>Actinomycetota</taxon>
        <taxon>Actinomycetes</taxon>
        <taxon>Streptosporangiales</taxon>
        <taxon>Nocardiopsidaceae</taxon>
        <taxon>Marinactinospora</taxon>
    </lineage>
</organism>
<keyword evidence="2" id="KW-1185">Reference proteome</keyword>
<dbReference type="EMBL" id="FUWS01000007">
    <property type="protein sequence ID" value="SKA16399.1"/>
    <property type="molecule type" value="Genomic_DNA"/>
</dbReference>
<dbReference type="AlphaFoldDB" id="A0A1T4RKE1"/>
<proteinExistence type="predicted"/>
<reference evidence="1 2" key="1">
    <citation type="submission" date="2017-02" db="EMBL/GenBank/DDBJ databases">
        <authorList>
            <person name="Peterson S.W."/>
        </authorList>
    </citation>
    <scope>NUCLEOTIDE SEQUENCE [LARGE SCALE GENOMIC DNA]</scope>
    <source>
        <strain evidence="1 2">DSM 45154</strain>
    </source>
</reference>
<sequence>MPLVHTEWFARLPAGAPRLDEVTGPPLVRILGRGAREVRYVTGPGGGAILGLSHRVRADVDGVRLGIGCLAPDPDFAQEGLFHALRHVMEESGAFPGWELLRGTARRRRFLPFGARR</sequence>
<accession>A0A1T4RKE1</accession>